<dbReference type="EMBL" id="AP022567">
    <property type="protein sequence ID" value="BBX36073.1"/>
    <property type="molecule type" value="Genomic_DNA"/>
</dbReference>
<feature type="region of interest" description="Disordered" evidence="1">
    <location>
        <begin position="1"/>
        <end position="23"/>
    </location>
</feature>
<proteinExistence type="predicted"/>
<dbReference type="Proteomes" id="UP000465622">
    <property type="component" value="Chromosome"/>
</dbReference>
<sequence>MTSSGANHVGLVNTKASSPSAKNPTAKWAIGEIRMTTGLVAERGFTVSILALARERTGRLSPLVDRNLTFDQYGSYRQVLCTPPDCS</sequence>
<evidence type="ECO:0000313" key="2">
    <source>
        <dbReference type="EMBL" id="BBX36073.1"/>
    </source>
</evidence>
<organism evidence="2 3">
    <name type="scientific">Mycolicibacterium mageritense</name>
    <name type="common">Mycobacterium mageritense</name>
    <dbReference type="NCBI Taxonomy" id="53462"/>
    <lineage>
        <taxon>Bacteria</taxon>
        <taxon>Bacillati</taxon>
        <taxon>Actinomycetota</taxon>
        <taxon>Actinomycetes</taxon>
        <taxon>Mycobacteriales</taxon>
        <taxon>Mycobacteriaceae</taxon>
        <taxon>Mycolicibacterium</taxon>
    </lineage>
</organism>
<evidence type="ECO:0000256" key="1">
    <source>
        <dbReference type="SAM" id="MobiDB-lite"/>
    </source>
</evidence>
<protein>
    <submittedName>
        <fullName evidence="2">Uncharacterized protein</fullName>
    </submittedName>
</protein>
<gene>
    <name evidence="2" type="ORF">MMAGJ_53550</name>
</gene>
<name>A0ABN5YD69_MYCME</name>
<keyword evidence="3" id="KW-1185">Reference proteome</keyword>
<feature type="compositionally biased region" description="Polar residues" evidence="1">
    <location>
        <begin position="14"/>
        <end position="23"/>
    </location>
</feature>
<evidence type="ECO:0000313" key="3">
    <source>
        <dbReference type="Proteomes" id="UP000465622"/>
    </source>
</evidence>
<accession>A0ABN5YD69</accession>
<reference evidence="2 3" key="1">
    <citation type="journal article" date="2019" name="Emerg. Microbes Infect.">
        <title>Comprehensive subspecies identification of 175 nontuberculous mycobacteria species based on 7547 genomic profiles.</title>
        <authorList>
            <person name="Matsumoto Y."/>
            <person name="Kinjo T."/>
            <person name="Motooka D."/>
            <person name="Nabeya D."/>
            <person name="Jung N."/>
            <person name="Uechi K."/>
            <person name="Horii T."/>
            <person name="Iida T."/>
            <person name="Fujita J."/>
            <person name="Nakamura S."/>
        </authorList>
    </citation>
    <scope>NUCLEOTIDE SEQUENCE [LARGE SCALE GENOMIC DNA]</scope>
    <source>
        <strain evidence="2 3">JCM 12375</strain>
    </source>
</reference>